<organism evidence="1 2">
    <name type="scientific">Entomophthora muscae</name>
    <dbReference type="NCBI Taxonomy" id="34485"/>
    <lineage>
        <taxon>Eukaryota</taxon>
        <taxon>Fungi</taxon>
        <taxon>Fungi incertae sedis</taxon>
        <taxon>Zoopagomycota</taxon>
        <taxon>Entomophthoromycotina</taxon>
        <taxon>Entomophthoromycetes</taxon>
        <taxon>Entomophthorales</taxon>
        <taxon>Entomophthoraceae</taxon>
        <taxon>Entomophthora</taxon>
    </lineage>
</organism>
<accession>A0ACC2U9S7</accession>
<evidence type="ECO:0000313" key="2">
    <source>
        <dbReference type="Proteomes" id="UP001165960"/>
    </source>
</evidence>
<dbReference type="Proteomes" id="UP001165960">
    <property type="component" value="Unassembled WGS sequence"/>
</dbReference>
<name>A0ACC2U9S7_9FUNG</name>
<keyword evidence="2" id="KW-1185">Reference proteome</keyword>
<dbReference type="EMBL" id="QTSX02000958">
    <property type="protein sequence ID" value="KAJ9083644.1"/>
    <property type="molecule type" value="Genomic_DNA"/>
</dbReference>
<reference evidence="1" key="1">
    <citation type="submission" date="2022-04" db="EMBL/GenBank/DDBJ databases">
        <title>Genome of the entomopathogenic fungus Entomophthora muscae.</title>
        <authorList>
            <person name="Elya C."/>
            <person name="Lovett B.R."/>
            <person name="Lee E."/>
            <person name="Macias A.M."/>
            <person name="Hajek A.E."/>
            <person name="De Bivort B.L."/>
            <person name="Kasson M.T."/>
            <person name="De Fine Licht H.H."/>
            <person name="Stajich J.E."/>
        </authorList>
    </citation>
    <scope>NUCLEOTIDE SEQUENCE</scope>
    <source>
        <strain evidence="1">Berkeley</strain>
    </source>
</reference>
<protein>
    <submittedName>
        <fullName evidence="1">Uncharacterized protein</fullName>
    </submittedName>
</protein>
<sequence>MRPIFTGLFIFFIMICLTWAALPTFCKCKIGSNSAIIPLDNDKDCTSCTPLFCVGKVKSDDKKGDNKETTSTECFQRESYKDKSIVIIFLILTLGLLISSFLKPYFIRTFGTN</sequence>
<comment type="caution">
    <text evidence="1">The sequence shown here is derived from an EMBL/GenBank/DDBJ whole genome shotgun (WGS) entry which is preliminary data.</text>
</comment>
<proteinExistence type="predicted"/>
<evidence type="ECO:0000313" key="1">
    <source>
        <dbReference type="EMBL" id="KAJ9083644.1"/>
    </source>
</evidence>
<gene>
    <name evidence="1" type="ORF">DSO57_1032713</name>
</gene>